<dbReference type="GO" id="GO:0016251">
    <property type="term" value="F:RNA polymerase II general transcription initiation factor activity"/>
    <property type="evidence" value="ECO:0007669"/>
    <property type="project" value="EnsemblFungi"/>
</dbReference>
<organism evidence="8 9">
    <name type="scientific">Tortispora caseinolytica NRRL Y-17796</name>
    <dbReference type="NCBI Taxonomy" id="767744"/>
    <lineage>
        <taxon>Eukaryota</taxon>
        <taxon>Fungi</taxon>
        <taxon>Dikarya</taxon>
        <taxon>Ascomycota</taxon>
        <taxon>Saccharomycotina</taxon>
        <taxon>Trigonopsidomycetes</taxon>
        <taxon>Trigonopsidales</taxon>
        <taxon>Trigonopsidaceae</taxon>
        <taxon>Tortispora</taxon>
    </lineage>
</organism>
<gene>
    <name evidence="8" type="ORF">CANCADRAFT_32509</name>
</gene>
<reference evidence="9" key="1">
    <citation type="submission" date="2016-02" db="EMBL/GenBank/DDBJ databases">
        <title>Comparative genomics of biotechnologically important yeasts.</title>
        <authorList>
            <consortium name="DOE Joint Genome Institute"/>
            <person name="Riley R."/>
            <person name="Haridas S."/>
            <person name="Wolfe K.H."/>
            <person name="Lopes M.R."/>
            <person name="Hittinger C.T."/>
            <person name="Goker M."/>
            <person name="Salamov A."/>
            <person name="Wisecaver J."/>
            <person name="Long T.M."/>
            <person name="Aerts A.L."/>
            <person name="Barry K."/>
            <person name="Choi C."/>
            <person name="Clum A."/>
            <person name="Coughlan A.Y."/>
            <person name="Deshpande S."/>
            <person name="Douglass A.P."/>
            <person name="Hanson S.J."/>
            <person name="Klenk H.-P."/>
            <person name="Labutti K."/>
            <person name="Lapidus A."/>
            <person name="Lindquist E."/>
            <person name="Lipzen A."/>
            <person name="Meier-Kolthoff J.P."/>
            <person name="Ohm R.A."/>
            <person name="Otillar R.P."/>
            <person name="Pangilinan J."/>
            <person name="Peng Y."/>
            <person name="Rokas A."/>
            <person name="Rosa C.A."/>
            <person name="Scheuner C."/>
            <person name="Sibirny A.A."/>
            <person name="Slot J.C."/>
            <person name="Stielow J.B."/>
            <person name="Sun H."/>
            <person name="Kurtzman C.P."/>
            <person name="Blackwell M."/>
            <person name="Jeffries T.W."/>
            <person name="Grigoriev I.V."/>
        </authorList>
    </citation>
    <scope>NUCLEOTIDE SEQUENCE [LARGE SCALE GENOMIC DNA]</scope>
    <source>
        <strain evidence="9">NRRL Y-17796</strain>
    </source>
</reference>
<dbReference type="OrthoDB" id="5323195at2759"/>
<dbReference type="InterPro" id="IPR016656">
    <property type="entry name" value="TFIIE-bsu"/>
</dbReference>
<dbReference type="GO" id="GO:0006367">
    <property type="term" value="P:transcription initiation at RNA polymerase II promoter"/>
    <property type="evidence" value="ECO:0007669"/>
    <property type="project" value="EnsemblFungi"/>
</dbReference>
<evidence type="ECO:0000256" key="1">
    <source>
        <dbReference type="ARBA" id="ARBA00004123"/>
    </source>
</evidence>
<evidence type="ECO:0000259" key="7">
    <source>
        <dbReference type="PROSITE" id="PS51351"/>
    </source>
</evidence>
<name>A0A1E4TBP2_9ASCO</name>
<comment type="function">
    <text evidence="6">Recruits TFIIH to the initiation complex and stimulates the RNA polymerase II C-terminal domain kinase and DNA-dependent ATPase activities of TFIIH. Both TFIIH and TFIIE are required for promoter clearance by RNA polymerase.</text>
</comment>
<evidence type="ECO:0000256" key="3">
    <source>
        <dbReference type="ARBA" id="ARBA00023125"/>
    </source>
</evidence>
<dbReference type="GO" id="GO:0097550">
    <property type="term" value="C:transcription preinitiation complex"/>
    <property type="evidence" value="ECO:0007669"/>
    <property type="project" value="EnsemblFungi"/>
</dbReference>
<comment type="subcellular location">
    <subcellularLocation>
        <location evidence="1">Nucleus</location>
    </subcellularLocation>
</comment>
<keyword evidence="5" id="KW-0539">Nucleus</keyword>
<evidence type="ECO:0000256" key="2">
    <source>
        <dbReference type="ARBA" id="ARBA00023015"/>
    </source>
</evidence>
<sequence>MDGKRSNVYSQPANTGMGSHEFTLIHHAIEYLKKKRGPVSVEDLESYMSTGKGSGQLMFVPYMKDLKFINYDEANSILEYIPAYNIRNGPALLAYLHAQPGFTGISVKDLKDGWPDCIPELEKMSERGEILMLCSKKDSVPRIVWENRYGPLGGVDKEYVNIWHDVKLPTVAELPAMLQAAGLKPTSIDPASIKKESITVAEHKRKKPRRGKITNTHIRGMLKDIKMS</sequence>
<dbReference type="GO" id="GO:0003697">
    <property type="term" value="F:single-stranded DNA binding"/>
    <property type="evidence" value="ECO:0007669"/>
    <property type="project" value="EnsemblFungi"/>
</dbReference>
<dbReference type="GO" id="GO:0005673">
    <property type="term" value="C:transcription factor TFIIE complex"/>
    <property type="evidence" value="ECO:0007669"/>
    <property type="project" value="EnsemblFungi"/>
</dbReference>
<evidence type="ECO:0000313" key="9">
    <source>
        <dbReference type="Proteomes" id="UP000095023"/>
    </source>
</evidence>
<keyword evidence="2" id="KW-0805">Transcription regulation</keyword>
<dbReference type="InterPro" id="IPR040501">
    <property type="entry name" value="TFA2_Winged_2"/>
</dbReference>
<accession>A0A1E4TBP2</accession>
<dbReference type="PROSITE" id="PS51351">
    <property type="entry name" value="TFIIE_BETA_C"/>
    <property type="match status" value="1"/>
</dbReference>
<keyword evidence="9" id="KW-1185">Reference proteome</keyword>
<dbReference type="Pfam" id="PF02186">
    <property type="entry name" value="TFIIE_beta"/>
    <property type="match status" value="1"/>
</dbReference>
<evidence type="ECO:0000256" key="5">
    <source>
        <dbReference type="ARBA" id="ARBA00023242"/>
    </source>
</evidence>
<dbReference type="Pfam" id="PF22254">
    <property type="entry name" value="TFA2_E-tether"/>
    <property type="match status" value="1"/>
</dbReference>
<dbReference type="InterPro" id="IPR054600">
    <property type="entry name" value="TFA2_E-tether"/>
</dbReference>
<dbReference type="EMBL" id="KV453843">
    <property type="protein sequence ID" value="ODV89172.1"/>
    <property type="molecule type" value="Genomic_DNA"/>
</dbReference>
<dbReference type="Pfam" id="PF18121">
    <property type="entry name" value="TFA2_Winged_2"/>
    <property type="match status" value="1"/>
</dbReference>
<feature type="domain" description="TFIIE beta" evidence="7">
    <location>
        <begin position="9"/>
        <end position="87"/>
    </location>
</feature>
<dbReference type="Proteomes" id="UP000095023">
    <property type="component" value="Unassembled WGS sequence"/>
</dbReference>
<dbReference type="GO" id="GO:0001097">
    <property type="term" value="F:TFIIH-class transcription factor complex binding"/>
    <property type="evidence" value="ECO:0007669"/>
    <property type="project" value="EnsemblFungi"/>
</dbReference>
<keyword evidence="4" id="KW-0804">Transcription</keyword>
<evidence type="ECO:0000256" key="6">
    <source>
        <dbReference type="ARBA" id="ARBA00025581"/>
    </source>
</evidence>
<protein>
    <recommendedName>
        <fullName evidence="7">TFIIE beta domain-containing protein</fullName>
    </recommendedName>
</protein>
<proteinExistence type="predicted"/>
<dbReference type="AlphaFoldDB" id="A0A1E4TBP2"/>
<evidence type="ECO:0000313" key="8">
    <source>
        <dbReference type="EMBL" id="ODV89172.1"/>
    </source>
</evidence>
<dbReference type="InterPro" id="IPR003166">
    <property type="entry name" value="TFIIE_bsu_DNA-bd"/>
</dbReference>
<keyword evidence="3" id="KW-0238">DNA-binding</keyword>
<dbReference type="GO" id="GO:0000993">
    <property type="term" value="F:RNA polymerase II complex binding"/>
    <property type="evidence" value="ECO:0007669"/>
    <property type="project" value="EnsemblFungi"/>
</dbReference>
<dbReference type="PANTHER" id="PTHR12716">
    <property type="entry name" value="TRANSCRIPTION INITIATION FACTOR IIE, BETA SUBUNIT"/>
    <property type="match status" value="1"/>
</dbReference>
<dbReference type="PANTHER" id="PTHR12716:SF8">
    <property type="entry name" value="TRANSCRIPTION INITIATION FACTOR IIE SUBUNIT BETA"/>
    <property type="match status" value="1"/>
</dbReference>
<evidence type="ECO:0000256" key="4">
    <source>
        <dbReference type="ARBA" id="ARBA00023163"/>
    </source>
</evidence>